<protein>
    <submittedName>
        <fullName evidence="1">Uncharacterized protein</fullName>
    </submittedName>
</protein>
<name>F9D1N3_PREDD</name>
<gene>
    <name evidence="1" type="ORF">HMPREF9136_0761</name>
</gene>
<dbReference type="EMBL" id="AFPW01000010">
    <property type="protein sequence ID" value="EGQ16075.1"/>
    <property type="molecule type" value="Genomic_DNA"/>
</dbReference>
<accession>F9D1N3</accession>
<proteinExistence type="predicted"/>
<sequence length="64" mass="7486">MLLLFLCSENSVAKLLKRLQTDGRLPRLFVNGHGAAAADSWQKRWLLRRFFVSLHKIKANLLWH</sequence>
<reference evidence="1 2" key="1">
    <citation type="submission" date="2011-04" db="EMBL/GenBank/DDBJ databases">
        <authorList>
            <person name="Muzny D."/>
            <person name="Qin X."/>
            <person name="Deng J."/>
            <person name="Jiang H."/>
            <person name="Liu Y."/>
            <person name="Qu J."/>
            <person name="Song X.-Z."/>
            <person name="Zhang L."/>
            <person name="Thornton R."/>
            <person name="Coyle M."/>
            <person name="Francisco L."/>
            <person name="Jackson L."/>
            <person name="Javaid M."/>
            <person name="Korchina V."/>
            <person name="Kovar C."/>
            <person name="Mata R."/>
            <person name="Mathew T."/>
            <person name="Ngo R."/>
            <person name="Nguyen L."/>
            <person name="Nguyen N."/>
            <person name="Okwuonu G."/>
            <person name="Ongeri F."/>
            <person name="Pham C."/>
            <person name="Simmons D."/>
            <person name="Wilczek-Boney K."/>
            <person name="Hale W."/>
            <person name="Jakkamsetti A."/>
            <person name="Pham P."/>
            <person name="Ruth R."/>
            <person name="San Lucas F."/>
            <person name="Warren J."/>
            <person name="Zhang J."/>
            <person name="Zhao Z."/>
            <person name="Zhou C."/>
            <person name="Zhu D."/>
            <person name="Lee S."/>
            <person name="Bess C."/>
            <person name="Blankenburg K."/>
            <person name="Forbes L."/>
            <person name="Fu Q."/>
            <person name="Gubbala S."/>
            <person name="Hirani K."/>
            <person name="Jayaseelan J.C."/>
            <person name="Lara F."/>
            <person name="Munidasa M."/>
            <person name="Palculict T."/>
            <person name="Patil S."/>
            <person name="Pu L.-L."/>
            <person name="Saada N."/>
            <person name="Tang L."/>
            <person name="Weissenberger G."/>
            <person name="Zhu Y."/>
            <person name="Hemphill L."/>
            <person name="Shang Y."/>
            <person name="Youmans B."/>
            <person name="Ayvaz T."/>
            <person name="Ross M."/>
            <person name="Santibanez J."/>
            <person name="Aqrawi P."/>
            <person name="Gross S."/>
            <person name="Joshi V."/>
            <person name="Fowler G."/>
            <person name="Nazareth L."/>
            <person name="Reid J."/>
            <person name="Worley K."/>
            <person name="Petrosino J."/>
            <person name="Highlander S."/>
            <person name="Gibbs R."/>
        </authorList>
    </citation>
    <scope>NUCLEOTIDE SEQUENCE [LARGE SCALE GENOMIC DNA]</scope>
    <source>
        <strain evidence="1 2">DSM 3688</strain>
    </source>
</reference>
<comment type="caution">
    <text evidence="1">The sequence shown here is derived from an EMBL/GenBank/DDBJ whole genome shotgun (WGS) entry which is preliminary data.</text>
</comment>
<dbReference type="AlphaFoldDB" id="F9D1N3"/>
<evidence type="ECO:0000313" key="1">
    <source>
        <dbReference type="EMBL" id="EGQ16075.1"/>
    </source>
</evidence>
<organism evidence="1 2">
    <name type="scientific">Prevotella dentalis (strain ATCC 49559 / DSM 3688 / JCM 13448 / NCTC 12043 / ES 2772)</name>
    <name type="common">Mitsuokella dentalis</name>
    <dbReference type="NCBI Taxonomy" id="908937"/>
    <lineage>
        <taxon>Bacteria</taxon>
        <taxon>Pseudomonadati</taxon>
        <taxon>Bacteroidota</taxon>
        <taxon>Bacteroidia</taxon>
        <taxon>Bacteroidales</taxon>
        <taxon>Prevotellaceae</taxon>
        <taxon>Prevotella</taxon>
    </lineage>
</organism>
<dbReference type="Proteomes" id="UP000007820">
    <property type="component" value="Unassembled WGS sequence"/>
</dbReference>
<evidence type="ECO:0000313" key="2">
    <source>
        <dbReference type="Proteomes" id="UP000007820"/>
    </source>
</evidence>